<dbReference type="GO" id="GO:0005829">
    <property type="term" value="C:cytosol"/>
    <property type="evidence" value="ECO:0007669"/>
    <property type="project" value="TreeGrafter"/>
</dbReference>
<evidence type="ECO:0000256" key="2">
    <source>
        <dbReference type="ARBA" id="ARBA00004496"/>
    </source>
</evidence>
<dbReference type="NCBIfam" id="TIGR00088">
    <property type="entry name" value="trmD"/>
    <property type="match status" value="1"/>
</dbReference>
<dbReference type="PIRSF" id="PIRSF000386">
    <property type="entry name" value="tRNA_mtase"/>
    <property type="match status" value="1"/>
</dbReference>
<dbReference type="GO" id="GO:0052906">
    <property type="term" value="F:tRNA (guanine(37)-N1)-methyltransferase activity"/>
    <property type="evidence" value="ECO:0007669"/>
    <property type="project" value="UniProtKB-EC"/>
</dbReference>
<dbReference type="AlphaFoldDB" id="A0A6J6NYB6"/>
<accession>A0A6J6NYB6</accession>
<evidence type="ECO:0000259" key="15">
    <source>
        <dbReference type="Pfam" id="PF01746"/>
    </source>
</evidence>
<comment type="similarity">
    <text evidence="3">Belongs to the RNA methyltransferase TrmD family.</text>
</comment>
<dbReference type="HAMAP" id="MF_00605">
    <property type="entry name" value="TrmD"/>
    <property type="match status" value="1"/>
</dbReference>
<dbReference type="EMBL" id="CAEZXP010000001">
    <property type="protein sequence ID" value="CAB4691406.1"/>
    <property type="molecule type" value="Genomic_DNA"/>
</dbReference>
<evidence type="ECO:0000256" key="14">
    <source>
        <dbReference type="ARBA" id="ARBA00047783"/>
    </source>
</evidence>
<dbReference type="PANTHER" id="PTHR46417:SF1">
    <property type="entry name" value="TRNA (GUANINE-N(1)-)-METHYLTRANSFERASE"/>
    <property type="match status" value="1"/>
</dbReference>
<keyword evidence="8" id="KW-0489">Methyltransferase</keyword>
<evidence type="ECO:0000256" key="12">
    <source>
        <dbReference type="ARBA" id="ARBA00029736"/>
    </source>
</evidence>
<comment type="function">
    <text evidence="1">Specifically methylates guanosine-37 in various tRNAs.</text>
</comment>
<keyword evidence="10" id="KW-0949">S-adenosyl-L-methionine</keyword>
<evidence type="ECO:0000256" key="4">
    <source>
        <dbReference type="ARBA" id="ARBA00011738"/>
    </source>
</evidence>
<evidence type="ECO:0000256" key="13">
    <source>
        <dbReference type="ARBA" id="ARBA00033392"/>
    </source>
</evidence>
<evidence type="ECO:0000256" key="9">
    <source>
        <dbReference type="ARBA" id="ARBA00022679"/>
    </source>
</evidence>
<evidence type="ECO:0000256" key="6">
    <source>
        <dbReference type="ARBA" id="ARBA00014679"/>
    </source>
</evidence>
<dbReference type="GO" id="GO:0002939">
    <property type="term" value="P:tRNA N1-guanine methylation"/>
    <property type="evidence" value="ECO:0007669"/>
    <property type="project" value="TreeGrafter"/>
</dbReference>
<dbReference type="PANTHER" id="PTHR46417">
    <property type="entry name" value="TRNA (GUANINE-N(1)-)-METHYLTRANSFERASE"/>
    <property type="match status" value="1"/>
</dbReference>
<gene>
    <name evidence="16" type="ORF">UFOPK2399_00743</name>
</gene>
<comment type="catalytic activity">
    <reaction evidence="14">
        <text>guanosine(37) in tRNA + S-adenosyl-L-methionine = N(1)-methylguanosine(37) in tRNA + S-adenosyl-L-homocysteine + H(+)</text>
        <dbReference type="Rhea" id="RHEA:36899"/>
        <dbReference type="Rhea" id="RHEA-COMP:10145"/>
        <dbReference type="Rhea" id="RHEA-COMP:10147"/>
        <dbReference type="ChEBI" id="CHEBI:15378"/>
        <dbReference type="ChEBI" id="CHEBI:57856"/>
        <dbReference type="ChEBI" id="CHEBI:59789"/>
        <dbReference type="ChEBI" id="CHEBI:73542"/>
        <dbReference type="ChEBI" id="CHEBI:74269"/>
        <dbReference type="EC" id="2.1.1.228"/>
    </reaction>
</comment>
<dbReference type="SUPFAM" id="SSF75217">
    <property type="entry name" value="alpha/beta knot"/>
    <property type="match status" value="1"/>
</dbReference>
<evidence type="ECO:0000256" key="1">
    <source>
        <dbReference type="ARBA" id="ARBA00002634"/>
    </source>
</evidence>
<evidence type="ECO:0000256" key="3">
    <source>
        <dbReference type="ARBA" id="ARBA00007630"/>
    </source>
</evidence>
<dbReference type="InterPro" id="IPR002649">
    <property type="entry name" value="tRNA_m1G_MeTrfase_TrmD"/>
</dbReference>
<dbReference type="EC" id="2.1.1.228" evidence="5"/>
<sequence length="213" mass="23744">MQLDVFTLVPHAFAWMTEQRPIATVLGSELDLRLYSFRDHTPLRSGQVDDEPYGGGAGMVLRVDVVAAALDQVYGDTPPRRVIALTPQGRSLTQDIVEELVEEPHIALLTSRFEGFDERIVRNLATDAISIGPYVLSNGDLPAMVLVDAIARRLPGALSEGSGEFESFSKELDGGLEYPHYTRPAEFRGWHVPDVLLSGDHARIERWRKEHVR</sequence>
<dbReference type="InterPro" id="IPR023148">
    <property type="entry name" value="tRNA_m1G_MeTrfase_C_sf"/>
</dbReference>
<evidence type="ECO:0000256" key="7">
    <source>
        <dbReference type="ARBA" id="ARBA00022490"/>
    </source>
</evidence>
<evidence type="ECO:0000256" key="5">
    <source>
        <dbReference type="ARBA" id="ARBA00012807"/>
    </source>
</evidence>
<keyword evidence="11" id="KW-0819">tRNA processing</keyword>
<reference evidence="16" key="1">
    <citation type="submission" date="2020-05" db="EMBL/GenBank/DDBJ databases">
        <authorList>
            <person name="Chiriac C."/>
            <person name="Salcher M."/>
            <person name="Ghai R."/>
            <person name="Kavagutti S V."/>
        </authorList>
    </citation>
    <scope>NUCLEOTIDE SEQUENCE</scope>
</reference>
<protein>
    <recommendedName>
        <fullName evidence="6">tRNA (guanine-N(1)-)-methyltransferase</fullName>
        <ecNumber evidence="5">2.1.1.228</ecNumber>
    </recommendedName>
    <alternativeName>
        <fullName evidence="12">M1G-methyltransferase</fullName>
    </alternativeName>
    <alternativeName>
        <fullName evidence="13">tRNA [GM37] methyltransferase</fullName>
    </alternativeName>
</protein>
<dbReference type="Pfam" id="PF01746">
    <property type="entry name" value="tRNA_m1G_MT"/>
    <property type="match status" value="1"/>
</dbReference>
<keyword evidence="7" id="KW-0963">Cytoplasm</keyword>
<dbReference type="Gene3D" id="3.40.1280.10">
    <property type="match status" value="1"/>
</dbReference>
<evidence type="ECO:0000256" key="10">
    <source>
        <dbReference type="ARBA" id="ARBA00022691"/>
    </source>
</evidence>
<evidence type="ECO:0000256" key="11">
    <source>
        <dbReference type="ARBA" id="ARBA00022694"/>
    </source>
</evidence>
<feature type="domain" description="tRNA methyltransferase TRMD/TRM10-type" evidence="15">
    <location>
        <begin position="1"/>
        <end position="211"/>
    </location>
</feature>
<dbReference type="Gene3D" id="1.10.1270.20">
    <property type="entry name" value="tRNA(m1g37)methyltransferase, domain 2"/>
    <property type="match status" value="1"/>
</dbReference>
<keyword evidence="9" id="KW-0808">Transferase</keyword>
<dbReference type="InterPro" id="IPR029028">
    <property type="entry name" value="Alpha/beta_knot_MTases"/>
</dbReference>
<evidence type="ECO:0000313" key="16">
    <source>
        <dbReference type="EMBL" id="CAB4691406.1"/>
    </source>
</evidence>
<organism evidence="16">
    <name type="scientific">freshwater metagenome</name>
    <dbReference type="NCBI Taxonomy" id="449393"/>
    <lineage>
        <taxon>unclassified sequences</taxon>
        <taxon>metagenomes</taxon>
        <taxon>ecological metagenomes</taxon>
    </lineage>
</organism>
<dbReference type="InterPro" id="IPR029026">
    <property type="entry name" value="tRNA_m1G_MTases_N"/>
</dbReference>
<name>A0A6J6NYB6_9ZZZZ</name>
<evidence type="ECO:0000256" key="8">
    <source>
        <dbReference type="ARBA" id="ARBA00022603"/>
    </source>
</evidence>
<dbReference type="InterPro" id="IPR016009">
    <property type="entry name" value="tRNA_MeTrfase_TRMD/TRM10"/>
</dbReference>
<comment type="subcellular location">
    <subcellularLocation>
        <location evidence="2">Cytoplasm</location>
    </subcellularLocation>
</comment>
<proteinExistence type="inferred from homology"/>
<comment type="subunit">
    <text evidence="4">Homodimer.</text>
</comment>